<protein>
    <submittedName>
        <fullName evidence="1">Uncharacterized protein</fullName>
    </submittedName>
</protein>
<evidence type="ECO:0000313" key="1">
    <source>
        <dbReference type="EMBL" id="KKK47501.1"/>
    </source>
</evidence>
<dbReference type="AlphaFoldDB" id="A0A0F8YHJ7"/>
<dbReference type="EMBL" id="LAZR01069549">
    <property type="protein sequence ID" value="KKK47501.1"/>
    <property type="molecule type" value="Genomic_DNA"/>
</dbReference>
<accession>A0A0F8YHJ7</accession>
<organism evidence="1">
    <name type="scientific">marine sediment metagenome</name>
    <dbReference type="NCBI Taxonomy" id="412755"/>
    <lineage>
        <taxon>unclassified sequences</taxon>
        <taxon>metagenomes</taxon>
        <taxon>ecological metagenomes</taxon>
    </lineage>
</organism>
<proteinExistence type="predicted"/>
<sequence length="75" mass="8611">MQKTECDLCGKEITEEKQLRYVRIVKLVREFSTSDPEEKPDMPEKEICSICGTRVKDKITELKHEMNGVAPGLNN</sequence>
<gene>
    <name evidence="1" type="ORF">LCGC14_3154550</name>
</gene>
<name>A0A0F8YHJ7_9ZZZZ</name>
<reference evidence="1" key="1">
    <citation type="journal article" date="2015" name="Nature">
        <title>Complex archaea that bridge the gap between prokaryotes and eukaryotes.</title>
        <authorList>
            <person name="Spang A."/>
            <person name="Saw J.H."/>
            <person name="Jorgensen S.L."/>
            <person name="Zaremba-Niedzwiedzka K."/>
            <person name="Martijn J."/>
            <person name="Lind A.E."/>
            <person name="van Eijk R."/>
            <person name="Schleper C."/>
            <person name="Guy L."/>
            <person name="Ettema T.J."/>
        </authorList>
    </citation>
    <scope>NUCLEOTIDE SEQUENCE</scope>
</reference>
<comment type="caution">
    <text evidence="1">The sequence shown here is derived from an EMBL/GenBank/DDBJ whole genome shotgun (WGS) entry which is preliminary data.</text>
</comment>